<evidence type="ECO:0000256" key="2">
    <source>
        <dbReference type="SAM" id="SignalP"/>
    </source>
</evidence>
<accession>A0A9P4N7J1</accession>
<feature type="signal peptide" evidence="2">
    <location>
        <begin position="1"/>
        <end position="16"/>
    </location>
</feature>
<evidence type="ECO:0008006" key="5">
    <source>
        <dbReference type="Google" id="ProtNLM"/>
    </source>
</evidence>
<organism evidence="3 4">
    <name type="scientific">Lojkania enalia</name>
    <dbReference type="NCBI Taxonomy" id="147567"/>
    <lineage>
        <taxon>Eukaryota</taxon>
        <taxon>Fungi</taxon>
        <taxon>Dikarya</taxon>
        <taxon>Ascomycota</taxon>
        <taxon>Pezizomycotina</taxon>
        <taxon>Dothideomycetes</taxon>
        <taxon>Pleosporomycetidae</taxon>
        <taxon>Pleosporales</taxon>
        <taxon>Pleosporales incertae sedis</taxon>
        <taxon>Lojkania</taxon>
    </lineage>
</organism>
<evidence type="ECO:0000313" key="4">
    <source>
        <dbReference type="Proteomes" id="UP000800093"/>
    </source>
</evidence>
<evidence type="ECO:0000256" key="1">
    <source>
        <dbReference type="SAM" id="MobiDB-lite"/>
    </source>
</evidence>
<proteinExistence type="predicted"/>
<sequence length="209" mass="20528">MSRIFFLLPLLPLATAQQQQQQQTTTLTLPFYAYDQMPIAASILAAAPSATTLELSCAPGTDGSDCGLFPYQTLTIGPSTYHMDMSVPGDGFTGTQDCSRSAGSAVCVESAGGQEANFPGKSTETYGASDVASLAVTVTAGAELLTATETGGPAVTQVTGTSGVSGSTGVEPTGSGAGTEPTGAAAANRVVLGGGVAGAVAGLLGGLVL</sequence>
<dbReference type="PANTHER" id="PTHR40640:SF1">
    <property type="entry name" value="ANCHORED GLYCOPROTEIN, PUTATIVE (AFU_ORTHOLOGUE AFUA_8G04860)-RELATED"/>
    <property type="match status" value="1"/>
</dbReference>
<feature type="region of interest" description="Disordered" evidence="1">
    <location>
        <begin position="151"/>
        <end position="181"/>
    </location>
</feature>
<gene>
    <name evidence="3" type="ORF">CC78DRAFT_569996</name>
</gene>
<comment type="caution">
    <text evidence="3">The sequence shown here is derived from an EMBL/GenBank/DDBJ whole genome shotgun (WGS) entry which is preliminary data.</text>
</comment>
<feature type="chain" id="PRO_5040509604" description="GPI anchored protein" evidence="2">
    <location>
        <begin position="17"/>
        <end position="209"/>
    </location>
</feature>
<dbReference type="PANTHER" id="PTHR40640">
    <property type="entry name" value="ANCHORED GLYCOPROTEIN, PUTATIVE (AFU_ORTHOLOGUE AFUA_8G04860)-RELATED"/>
    <property type="match status" value="1"/>
</dbReference>
<dbReference type="OrthoDB" id="4991875at2759"/>
<keyword evidence="2" id="KW-0732">Signal</keyword>
<name>A0A9P4N7J1_9PLEO</name>
<reference evidence="4" key="1">
    <citation type="journal article" date="2020" name="Stud. Mycol.">
        <title>101 Dothideomycetes genomes: A test case for predicting lifestyles and emergence of pathogens.</title>
        <authorList>
            <person name="Haridas S."/>
            <person name="Albert R."/>
            <person name="Binder M."/>
            <person name="Bloem J."/>
            <person name="LaButti K."/>
            <person name="Salamov A."/>
            <person name="Andreopoulos B."/>
            <person name="Baker S."/>
            <person name="Barry K."/>
            <person name="Bills G."/>
            <person name="Bluhm B."/>
            <person name="Cannon C."/>
            <person name="Castanera R."/>
            <person name="Culley D."/>
            <person name="Daum C."/>
            <person name="Ezra D."/>
            <person name="Gonzalez J."/>
            <person name="Henrissat B."/>
            <person name="Kuo A."/>
            <person name="Liang C."/>
            <person name="Lipzen A."/>
            <person name="Lutzoni F."/>
            <person name="Magnuson J."/>
            <person name="Mondo S."/>
            <person name="Nolan M."/>
            <person name="Ohm R."/>
            <person name="Pangilinan J."/>
            <person name="Park H.-J."/>
            <person name="Ramirez L."/>
            <person name="Alfaro M."/>
            <person name="Sun H."/>
            <person name="Tritt A."/>
            <person name="Yoshinaga Y."/>
            <person name="Zwiers L.-H."/>
            <person name="Turgeon B."/>
            <person name="Goodwin S."/>
            <person name="Spatafora J."/>
            <person name="Crous P."/>
            <person name="Grigoriev I."/>
        </authorList>
    </citation>
    <scope>NUCLEOTIDE SEQUENCE [LARGE SCALE GENOMIC DNA]</scope>
    <source>
        <strain evidence="4">CBS 304.66</strain>
    </source>
</reference>
<protein>
    <recommendedName>
        <fullName evidence="5">GPI anchored protein</fullName>
    </recommendedName>
</protein>
<dbReference type="EMBL" id="ML986644">
    <property type="protein sequence ID" value="KAF2262196.1"/>
    <property type="molecule type" value="Genomic_DNA"/>
</dbReference>
<dbReference type="Proteomes" id="UP000800093">
    <property type="component" value="Unassembled WGS sequence"/>
</dbReference>
<evidence type="ECO:0000313" key="3">
    <source>
        <dbReference type="EMBL" id="KAF2262196.1"/>
    </source>
</evidence>
<keyword evidence="4" id="KW-1185">Reference proteome</keyword>
<dbReference type="AlphaFoldDB" id="A0A9P4N7J1"/>